<organism evidence="1">
    <name type="scientific">uncultured Caudovirales phage</name>
    <dbReference type="NCBI Taxonomy" id="2100421"/>
    <lineage>
        <taxon>Viruses</taxon>
        <taxon>Duplodnaviria</taxon>
        <taxon>Heunggongvirae</taxon>
        <taxon>Uroviricota</taxon>
        <taxon>Caudoviricetes</taxon>
        <taxon>Peduoviridae</taxon>
        <taxon>Maltschvirus</taxon>
        <taxon>Maltschvirus maltsch</taxon>
    </lineage>
</organism>
<proteinExistence type="predicted"/>
<name>A0A6J5L744_9CAUD</name>
<gene>
    <name evidence="1" type="ORF">UFOVP119_62</name>
</gene>
<protein>
    <submittedName>
        <fullName evidence="1">Uncharacterized protein</fullName>
    </submittedName>
</protein>
<evidence type="ECO:0000313" key="1">
    <source>
        <dbReference type="EMBL" id="CAB4130438.1"/>
    </source>
</evidence>
<reference evidence="1" key="1">
    <citation type="submission" date="2020-04" db="EMBL/GenBank/DDBJ databases">
        <authorList>
            <person name="Chiriac C."/>
            <person name="Salcher M."/>
            <person name="Ghai R."/>
            <person name="Kavagutti S V."/>
        </authorList>
    </citation>
    <scope>NUCLEOTIDE SEQUENCE</scope>
</reference>
<accession>A0A6J5L744</accession>
<dbReference type="EMBL" id="LR796238">
    <property type="protein sequence ID" value="CAB4130438.1"/>
    <property type="molecule type" value="Genomic_DNA"/>
</dbReference>
<sequence>MRKQEIRKLGYTVERQKIERGGRTIYRVFKRGPGGMLLSAGTAYRHKEIGEIVRGDLERRRLRAAADADDAEAGAMLASEQRVIENWISEQVRA</sequence>